<organism evidence="2 3">
    <name type="scientific">Marivivens donghaensis</name>
    <dbReference type="NCBI Taxonomy" id="1699413"/>
    <lineage>
        <taxon>Bacteria</taxon>
        <taxon>Pseudomonadati</taxon>
        <taxon>Pseudomonadota</taxon>
        <taxon>Alphaproteobacteria</taxon>
        <taxon>Rhodobacterales</taxon>
        <taxon>Paracoccaceae</taxon>
        <taxon>Marivivens group</taxon>
        <taxon>Marivivens</taxon>
    </lineage>
</organism>
<accession>A0ABX0VZR0</accession>
<keyword evidence="1" id="KW-1133">Transmembrane helix</keyword>
<sequence>MGDVVDLKPREEPPATDFWFAQLDLRLGRIETVITRLARQVWLVMCAVLALTLATLVSQIAG</sequence>
<protein>
    <submittedName>
        <fullName evidence="2">Uncharacterized protein</fullName>
    </submittedName>
</protein>
<feature type="transmembrane region" description="Helical" evidence="1">
    <location>
        <begin position="41"/>
        <end position="61"/>
    </location>
</feature>
<name>A0ABX0VZR0_9RHOB</name>
<reference evidence="2 3" key="1">
    <citation type="submission" date="2020-03" db="EMBL/GenBank/DDBJ databases">
        <title>Bacterial isolates of synthetic phycosphere.</title>
        <authorList>
            <person name="Fu H."/>
            <person name="Moran M.A."/>
        </authorList>
    </citation>
    <scope>NUCLEOTIDE SEQUENCE [LARGE SCALE GENOMIC DNA]</scope>
    <source>
        <strain evidence="2 3">HF1</strain>
    </source>
</reference>
<gene>
    <name evidence="2" type="ORF">HCZ30_09465</name>
</gene>
<proteinExistence type="predicted"/>
<comment type="caution">
    <text evidence="2">The sequence shown here is derived from an EMBL/GenBank/DDBJ whole genome shotgun (WGS) entry which is preliminary data.</text>
</comment>
<dbReference type="RefSeq" id="WP_167638039.1">
    <property type="nucleotide sequence ID" value="NZ_JAATOP010000005.1"/>
</dbReference>
<keyword evidence="1" id="KW-0472">Membrane</keyword>
<dbReference type="EMBL" id="JAATOP010000005">
    <property type="protein sequence ID" value="NIY72662.1"/>
    <property type="molecule type" value="Genomic_DNA"/>
</dbReference>
<evidence type="ECO:0000313" key="2">
    <source>
        <dbReference type="EMBL" id="NIY72662.1"/>
    </source>
</evidence>
<keyword evidence="3" id="KW-1185">Reference proteome</keyword>
<evidence type="ECO:0000313" key="3">
    <source>
        <dbReference type="Proteomes" id="UP000709466"/>
    </source>
</evidence>
<evidence type="ECO:0000256" key="1">
    <source>
        <dbReference type="SAM" id="Phobius"/>
    </source>
</evidence>
<dbReference type="Proteomes" id="UP000709466">
    <property type="component" value="Unassembled WGS sequence"/>
</dbReference>
<keyword evidence="1" id="KW-0812">Transmembrane</keyword>